<dbReference type="Proteomes" id="UP000800093">
    <property type="component" value="Unassembled WGS sequence"/>
</dbReference>
<evidence type="ECO:0000313" key="3">
    <source>
        <dbReference type="Proteomes" id="UP000800093"/>
    </source>
</evidence>
<protein>
    <submittedName>
        <fullName evidence="2">Uncharacterized protein</fullName>
    </submittedName>
</protein>
<evidence type="ECO:0000313" key="2">
    <source>
        <dbReference type="EMBL" id="KAF2262691.1"/>
    </source>
</evidence>
<evidence type="ECO:0000256" key="1">
    <source>
        <dbReference type="SAM" id="Phobius"/>
    </source>
</evidence>
<accession>A0A9P4N7Q8</accession>
<gene>
    <name evidence="2" type="ORF">CC78DRAFT_605740</name>
</gene>
<keyword evidence="1" id="KW-1133">Transmembrane helix</keyword>
<dbReference type="OrthoDB" id="4160064at2759"/>
<name>A0A9P4N7Q8_9PLEO</name>
<organism evidence="2 3">
    <name type="scientific">Lojkania enalia</name>
    <dbReference type="NCBI Taxonomy" id="147567"/>
    <lineage>
        <taxon>Eukaryota</taxon>
        <taxon>Fungi</taxon>
        <taxon>Dikarya</taxon>
        <taxon>Ascomycota</taxon>
        <taxon>Pezizomycotina</taxon>
        <taxon>Dothideomycetes</taxon>
        <taxon>Pleosporomycetidae</taxon>
        <taxon>Pleosporales</taxon>
        <taxon>Pleosporales incertae sedis</taxon>
        <taxon>Lojkania</taxon>
    </lineage>
</organism>
<proteinExistence type="predicted"/>
<feature type="transmembrane region" description="Helical" evidence="1">
    <location>
        <begin position="105"/>
        <end position="125"/>
    </location>
</feature>
<sequence length="154" mass="16001">MAPSPTHNQSEPLLPSKLANEQFSSLSTTSTTAIKALSILRIAVGASCIIAPRWSCALFQFPIPAAYSVMPRIFGVRDLILGELLITAENKESPDGGRREIKRALWANIGADVVDVGSVLFGLATGTVGRAPAAIFGGGAAAFVILGVLGLRGL</sequence>
<dbReference type="AlphaFoldDB" id="A0A9P4N7Q8"/>
<dbReference type="Pfam" id="PF14087">
    <property type="entry name" value="DUF4267"/>
    <property type="match status" value="1"/>
</dbReference>
<dbReference type="InterPro" id="IPR025363">
    <property type="entry name" value="DUF4267"/>
</dbReference>
<keyword evidence="3" id="KW-1185">Reference proteome</keyword>
<dbReference type="EMBL" id="ML986637">
    <property type="protein sequence ID" value="KAF2262691.1"/>
    <property type="molecule type" value="Genomic_DNA"/>
</dbReference>
<comment type="caution">
    <text evidence="2">The sequence shown here is derived from an EMBL/GenBank/DDBJ whole genome shotgun (WGS) entry which is preliminary data.</text>
</comment>
<keyword evidence="1" id="KW-0472">Membrane</keyword>
<feature type="transmembrane region" description="Helical" evidence="1">
    <location>
        <begin position="131"/>
        <end position="151"/>
    </location>
</feature>
<keyword evidence="1" id="KW-0812">Transmembrane</keyword>
<reference evidence="3" key="1">
    <citation type="journal article" date="2020" name="Stud. Mycol.">
        <title>101 Dothideomycetes genomes: A test case for predicting lifestyles and emergence of pathogens.</title>
        <authorList>
            <person name="Haridas S."/>
            <person name="Albert R."/>
            <person name="Binder M."/>
            <person name="Bloem J."/>
            <person name="LaButti K."/>
            <person name="Salamov A."/>
            <person name="Andreopoulos B."/>
            <person name="Baker S."/>
            <person name="Barry K."/>
            <person name="Bills G."/>
            <person name="Bluhm B."/>
            <person name="Cannon C."/>
            <person name="Castanera R."/>
            <person name="Culley D."/>
            <person name="Daum C."/>
            <person name="Ezra D."/>
            <person name="Gonzalez J."/>
            <person name="Henrissat B."/>
            <person name="Kuo A."/>
            <person name="Liang C."/>
            <person name="Lipzen A."/>
            <person name="Lutzoni F."/>
            <person name="Magnuson J."/>
            <person name="Mondo S."/>
            <person name="Nolan M."/>
            <person name="Ohm R."/>
            <person name="Pangilinan J."/>
            <person name="Park H.-J."/>
            <person name="Ramirez L."/>
            <person name="Alfaro M."/>
            <person name="Sun H."/>
            <person name="Tritt A."/>
            <person name="Yoshinaga Y."/>
            <person name="Zwiers L.-H."/>
            <person name="Turgeon B."/>
            <person name="Goodwin S."/>
            <person name="Spatafora J."/>
            <person name="Crous P."/>
            <person name="Grigoriev I."/>
        </authorList>
    </citation>
    <scope>NUCLEOTIDE SEQUENCE [LARGE SCALE GENOMIC DNA]</scope>
    <source>
        <strain evidence="3">CBS 304.66</strain>
    </source>
</reference>